<keyword evidence="1" id="KW-0808">Transferase</keyword>
<dbReference type="InterPro" id="IPR002213">
    <property type="entry name" value="UDP_glucos_trans"/>
</dbReference>
<organism evidence="2 3">
    <name type="scientific">Rehmannia glutinosa</name>
    <name type="common">Chinese foxglove</name>
    <dbReference type="NCBI Taxonomy" id="99300"/>
    <lineage>
        <taxon>Eukaryota</taxon>
        <taxon>Viridiplantae</taxon>
        <taxon>Streptophyta</taxon>
        <taxon>Embryophyta</taxon>
        <taxon>Tracheophyta</taxon>
        <taxon>Spermatophyta</taxon>
        <taxon>Magnoliopsida</taxon>
        <taxon>eudicotyledons</taxon>
        <taxon>Gunneridae</taxon>
        <taxon>Pentapetalae</taxon>
        <taxon>asterids</taxon>
        <taxon>lamiids</taxon>
        <taxon>Lamiales</taxon>
        <taxon>Orobanchaceae</taxon>
        <taxon>Rehmannieae</taxon>
        <taxon>Rehmannia</taxon>
    </lineage>
</organism>
<evidence type="ECO:0000256" key="1">
    <source>
        <dbReference type="ARBA" id="ARBA00022679"/>
    </source>
</evidence>
<comment type="caution">
    <text evidence="2">The sequence shown here is derived from an EMBL/GenBank/DDBJ whole genome shotgun (WGS) entry which is preliminary data.</text>
</comment>
<evidence type="ECO:0000313" key="3">
    <source>
        <dbReference type="Proteomes" id="UP001318860"/>
    </source>
</evidence>
<reference evidence="2 3" key="1">
    <citation type="journal article" date="2021" name="Comput. Struct. Biotechnol. J.">
        <title>De novo genome assembly of the potent medicinal plant Rehmannia glutinosa using nanopore technology.</title>
        <authorList>
            <person name="Ma L."/>
            <person name="Dong C."/>
            <person name="Song C."/>
            <person name="Wang X."/>
            <person name="Zheng X."/>
            <person name="Niu Y."/>
            <person name="Chen S."/>
            <person name="Feng W."/>
        </authorList>
    </citation>
    <scope>NUCLEOTIDE SEQUENCE [LARGE SCALE GENOMIC DNA]</scope>
    <source>
        <strain evidence="2">DH-2019</strain>
    </source>
</reference>
<dbReference type="Gene3D" id="3.40.50.2000">
    <property type="entry name" value="Glycogen Phosphorylase B"/>
    <property type="match status" value="2"/>
</dbReference>
<evidence type="ECO:0008006" key="4">
    <source>
        <dbReference type="Google" id="ProtNLM"/>
    </source>
</evidence>
<name>A0ABR0XQT4_REHGL</name>
<dbReference type="EMBL" id="JABTTQ020000003">
    <property type="protein sequence ID" value="KAK6161562.1"/>
    <property type="molecule type" value="Genomic_DNA"/>
</dbReference>
<sequence>MEEEASNKSPPPHNIALLPPPCFLVLNPDDFPDSMKDRNSEVNTWMVDLCKRFVLADGIIVNSFIELESSFQDLEQLCIPPVYPVGPLIRTGPETESDRGSECLKWLNNQPPKSVLFVSFGSGGTLSLDQFTELALGLEMSKQRFLWVVRTPQENIAAAYLNTGKNIGNNQIWIICLRFLERTKERGLVVASWAQRVLVLSRGSIGGFSTTCGWNSILESVVLGVPLIAWPLCFEQKMNAVVLRDGLKAAIRVEENENGIVERGYVSETVKQLMEGEEGKRIRERIMDLKIAAGNALSQEGSSSKALAHVVQKWISGK</sequence>
<evidence type="ECO:0000313" key="2">
    <source>
        <dbReference type="EMBL" id="KAK6161562.1"/>
    </source>
</evidence>
<gene>
    <name evidence="2" type="ORF">DH2020_004943</name>
</gene>
<keyword evidence="3" id="KW-1185">Reference proteome</keyword>
<dbReference type="CDD" id="cd03784">
    <property type="entry name" value="GT1_Gtf-like"/>
    <property type="match status" value="1"/>
</dbReference>
<proteinExistence type="predicted"/>
<dbReference type="Pfam" id="PF00201">
    <property type="entry name" value="UDPGT"/>
    <property type="match status" value="1"/>
</dbReference>
<protein>
    <recommendedName>
        <fullName evidence="4">UDP-glycosyltransferase</fullName>
    </recommendedName>
</protein>
<dbReference type="PANTHER" id="PTHR48045">
    <property type="entry name" value="UDP-GLYCOSYLTRANSFERASE 72B1"/>
    <property type="match status" value="1"/>
</dbReference>
<dbReference type="SUPFAM" id="SSF53756">
    <property type="entry name" value="UDP-Glycosyltransferase/glycogen phosphorylase"/>
    <property type="match status" value="1"/>
</dbReference>
<accession>A0ABR0XQT4</accession>
<dbReference type="Proteomes" id="UP001318860">
    <property type="component" value="Unassembled WGS sequence"/>
</dbReference>
<dbReference type="PANTHER" id="PTHR48045:SF11">
    <property type="entry name" value="UDP-GLYCOSYLTRANSFERASE 72B1"/>
    <property type="match status" value="1"/>
</dbReference>